<evidence type="ECO:0000313" key="1">
    <source>
        <dbReference type="EMBL" id="OWR42790.1"/>
    </source>
</evidence>
<gene>
    <name evidence="1" type="ORF">KGM_202774A</name>
</gene>
<keyword evidence="2" id="KW-1185">Reference proteome</keyword>
<proteinExistence type="predicted"/>
<sequence>MISENIRNYSKISFEDSEICSIGMIHPSNSRHSGLSLLSGMSTFS</sequence>
<keyword evidence="1" id="KW-0436">Ligase</keyword>
<accession>A0A212EMQ6</accession>
<organism evidence="1 2">
    <name type="scientific">Danaus plexippus plexippus</name>
    <dbReference type="NCBI Taxonomy" id="278856"/>
    <lineage>
        <taxon>Eukaryota</taxon>
        <taxon>Metazoa</taxon>
        <taxon>Ecdysozoa</taxon>
        <taxon>Arthropoda</taxon>
        <taxon>Hexapoda</taxon>
        <taxon>Insecta</taxon>
        <taxon>Pterygota</taxon>
        <taxon>Neoptera</taxon>
        <taxon>Endopterygota</taxon>
        <taxon>Lepidoptera</taxon>
        <taxon>Glossata</taxon>
        <taxon>Ditrysia</taxon>
        <taxon>Papilionoidea</taxon>
        <taxon>Nymphalidae</taxon>
        <taxon>Danainae</taxon>
        <taxon>Danaini</taxon>
        <taxon>Danaina</taxon>
        <taxon>Danaus</taxon>
        <taxon>Danaus</taxon>
    </lineage>
</organism>
<dbReference type="AlphaFoldDB" id="A0A212EMQ6"/>
<feature type="non-terminal residue" evidence="1">
    <location>
        <position position="45"/>
    </location>
</feature>
<name>A0A212EMQ6_DANPL</name>
<dbReference type="GO" id="GO:0016874">
    <property type="term" value="F:ligase activity"/>
    <property type="evidence" value="ECO:0007669"/>
    <property type="project" value="UniProtKB-KW"/>
</dbReference>
<dbReference type="EMBL" id="AGBW02013806">
    <property type="protein sequence ID" value="OWR42790.1"/>
    <property type="molecule type" value="Genomic_DNA"/>
</dbReference>
<dbReference type="InParanoid" id="A0A212EMQ6"/>
<dbReference type="KEGG" id="dpl:KGM_202774A"/>
<evidence type="ECO:0000313" key="2">
    <source>
        <dbReference type="Proteomes" id="UP000007151"/>
    </source>
</evidence>
<comment type="caution">
    <text evidence="1">The sequence shown here is derived from an EMBL/GenBank/DDBJ whole genome shotgun (WGS) entry which is preliminary data.</text>
</comment>
<protein>
    <submittedName>
        <fullName evidence="1">Ubiquitin-protein ligase</fullName>
    </submittedName>
</protein>
<dbReference type="Proteomes" id="UP000007151">
    <property type="component" value="Unassembled WGS sequence"/>
</dbReference>
<reference evidence="1 2" key="1">
    <citation type="journal article" date="2011" name="Cell">
        <title>The monarch butterfly genome yields insights into long-distance migration.</title>
        <authorList>
            <person name="Zhan S."/>
            <person name="Merlin C."/>
            <person name="Boore J.L."/>
            <person name="Reppert S.M."/>
        </authorList>
    </citation>
    <scope>NUCLEOTIDE SEQUENCE [LARGE SCALE GENOMIC DNA]</scope>
    <source>
        <strain evidence="1">F-2</strain>
    </source>
</reference>